<keyword evidence="1" id="KW-1133">Transmembrane helix</keyword>
<keyword evidence="1" id="KW-0812">Transmembrane</keyword>
<evidence type="ECO:0000256" key="1">
    <source>
        <dbReference type="SAM" id="Phobius"/>
    </source>
</evidence>
<feature type="transmembrane region" description="Helical" evidence="1">
    <location>
        <begin position="21"/>
        <end position="42"/>
    </location>
</feature>
<evidence type="ECO:0000313" key="2">
    <source>
        <dbReference type="EMBL" id="KAB8072176.1"/>
    </source>
</evidence>
<dbReference type="EMBL" id="ML732253">
    <property type="protein sequence ID" value="KAB8072176.1"/>
    <property type="molecule type" value="Genomic_DNA"/>
</dbReference>
<sequence length="137" mass="15674">MHEQPNNIPPYTPMSSLSHELGILLGFLGACFLIMGVYIFFWRAFERREARREKTLKEQLAARRGVHHHGHNPIHEKMQDREPITRVELPANSRSELPNGQEVGERSNYIHMATGARENGCMELDTLAGLSRRPAVF</sequence>
<dbReference type="OrthoDB" id="3436553at2759"/>
<accession>A0A5N5WUG2</accession>
<proteinExistence type="predicted"/>
<name>A0A5N5WUG2_9EURO</name>
<organism evidence="2 3">
    <name type="scientific">Aspergillus leporis</name>
    <dbReference type="NCBI Taxonomy" id="41062"/>
    <lineage>
        <taxon>Eukaryota</taxon>
        <taxon>Fungi</taxon>
        <taxon>Dikarya</taxon>
        <taxon>Ascomycota</taxon>
        <taxon>Pezizomycotina</taxon>
        <taxon>Eurotiomycetes</taxon>
        <taxon>Eurotiomycetidae</taxon>
        <taxon>Eurotiales</taxon>
        <taxon>Aspergillaceae</taxon>
        <taxon>Aspergillus</taxon>
        <taxon>Aspergillus subgen. Circumdati</taxon>
    </lineage>
</organism>
<gene>
    <name evidence="2" type="ORF">BDV29DRAFT_6151</name>
</gene>
<dbReference type="AlphaFoldDB" id="A0A5N5WUG2"/>
<evidence type="ECO:0000313" key="3">
    <source>
        <dbReference type="Proteomes" id="UP000326565"/>
    </source>
</evidence>
<keyword evidence="3" id="KW-1185">Reference proteome</keyword>
<reference evidence="2 3" key="1">
    <citation type="submission" date="2019-04" db="EMBL/GenBank/DDBJ databases">
        <title>Friends and foes A comparative genomics study of 23 Aspergillus species from section Flavi.</title>
        <authorList>
            <consortium name="DOE Joint Genome Institute"/>
            <person name="Kjaerbolling I."/>
            <person name="Vesth T."/>
            <person name="Frisvad J.C."/>
            <person name="Nybo J.L."/>
            <person name="Theobald S."/>
            <person name="Kildgaard S."/>
            <person name="Isbrandt T."/>
            <person name="Kuo A."/>
            <person name="Sato A."/>
            <person name="Lyhne E.K."/>
            <person name="Kogle M.E."/>
            <person name="Wiebenga A."/>
            <person name="Kun R.S."/>
            <person name="Lubbers R.J."/>
            <person name="Makela M.R."/>
            <person name="Barry K."/>
            <person name="Chovatia M."/>
            <person name="Clum A."/>
            <person name="Daum C."/>
            <person name="Haridas S."/>
            <person name="He G."/>
            <person name="LaButti K."/>
            <person name="Lipzen A."/>
            <person name="Mondo S."/>
            <person name="Riley R."/>
            <person name="Salamov A."/>
            <person name="Simmons B.A."/>
            <person name="Magnuson J.K."/>
            <person name="Henrissat B."/>
            <person name="Mortensen U.H."/>
            <person name="Larsen T.O."/>
            <person name="Devries R.P."/>
            <person name="Grigoriev I.V."/>
            <person name="Machida M."/>
            <person name="Baker S.E."/>
            <person name="Andersen M.R."/>
        </authorList>
    </citation>
    <scope>NUCLEOTIDE SEQUENCE [LARGE SCALE GENOMIC DNA]</scope>
    <source>
        <strain evidence="2 3">CBS 151.66</strain>
    </source>
</reference>
<protein>
    <submittedName>
        <fullName evidence="2">Uncharacterized protein</fullName>
    </submittedName>
</protein>
<keyword evidence="1" id="KW-0472">Membrane</keyword>
<dbReference type="Proteomes" id="UP000326565">
    <property type="component" value="Unassembled WGS sequence"/>
</dbReference>